<dbReference type="RefSeq" id="WP_087513481.1">
    <property type="nucleotide sequence ID" value="NZ_CP032134.1"/>
</dbReference>
<proteinExistence type="predicted"/>
<feature type="chain" id="PRO_5017721667" evidence="1">
    <location>
        <begin position="19"/>
        <end position="424"/>
    </location>
</feature>
<name>A0A3B7LTA3_9GAMM</name>
<dbReference type="EMBL" id="CP032134">
    <property type="protein sequence ID" value="AXY56072.1"/>
    <property type="molecule type" value="Genomic_DNA"/>
</dbReference>
<evidence type="ECO:0000256" key="1">
    <source>
        <dbReference type="SAM" id="SignalP"/>
    </source>
</evidence>
<organism evidence="2 3">
    <name type="scientific">Acinetobacter chinensis</name>
    <dbReference type="NCBI Taxonomy" id="2004650"/>
    <lineage>
        <taxon>Bacteria</taxon>
        <taxon>Pseudomonadati</taxon>
        <taxon>Pseudomonadota</taxon>
        <taxon>Gammaproteobacteria</taxon>
        <taxon>Moraxellales</taxon>
        <taxon>Moraxellaceae</taxon>
        <taxon>Acinetobacter</taxon>
    </lineage>
</organism>
<evidence type="ECO:0000313" key="3">
    <source>
        <dbReference type="Proteomes" id="UP000263753"/>
    </source>
</evidence>
<dbReference type="Proteomes" id="UP000263753">
    <property type="component" value="Chromosome"/>
</dbReference>
<feature type="signal peptide" evidence="1">
    <location>
        <begin position="1"/>
        <end position="18"/>
    </location>
</feature>
<dbReference type="KEGG" id="achi:CDG60_05485"/>
<accession>A0A3B7LTA3</accession>
<keyword evidence="1" id="KW-0732">Signal</keyword>
<dbReference type="AlphaFoldDB" id="A0A3B7LTA3"/>
<reference evidence="3" key="1">
    <citation type="submission" date="2018-09" db="EMBL/GenBank/DDBJ databases">
        <title>The complete genome of Acinetobacter sp. strain WCHAc010005.</title>
        <authorList>
            <person name="Hu Y."/>
            <person name="Long H."/>
            <person name="Feng Y."/>
            <person name="Zong Z."/>
        </authorList>
    </citation>
    <scope>NUCLEOTIDE SEQUENCE [LARGE SCALE GENOMIC DNA]</scope>
    <source>
        <strain evidence="3">WCHAc010005</strain>
    </source>
</reference>
<evidence type="ECO:0000313" key="2">
    <source>
        <dbReference type="EMBL" id="AXY56072.1"/>
    </source>
</evidence>
<sequence length="424" mass="45315">MKKALLACCMAISGYSYADISTGTGLIGLSDSELSQVEGAALFKLEYTTPAQAHSTMTSQNIGFYKLGLDAVVELNANIKSLKLGCGGINGAGNCDIDIDNLSLSGPGETSADRVNSSAQLTNPFIQFAIKNPQSAATREIMGFRLSAEKAMGLLTAGTENSDQPNGINTLSGAIKIKETTGAATTKARGMSYADTNMKIKGEIKFIGNLWRDGFETDNYNLQLDAAQATLKVNGTTLSGNRMTSAKLTGTADIKDLNFGGSITARVQNPLLSWLPVNINATGYISGLKANLDIDEDLGFIHKLPLNNPFSLSLQKQQIHWTGAEVAAQRGWWMAIEDEIDIGQVTPSNPIDVTNDILKQVVPQISDYLTQNAPSCTLFTCLITGLSIGQVDLSSAKPLYFPIKDLQLATQNFAPNCYGGLRYC</sequence>
<protein>
    <submittedName>
        <fullName evidence="2">Uncharacterized protein</fullName>
    </submittedName>
</protein>
<gene>
    <name evidence="2" type="ORF">CDG60_05485</name>
</gene>